<dbReference type="PROSITE" id="PS50914">
    <property type="entry name" value="BON"/>
    <property type="match status" value="1"/>
</dbReference>
<gene>
    <name evidence="4" type="ORF">G7B40_032275</name>
</gene>
<feature type="domain" description="BON" evidence="3">
    <location>
        <begin position="87"/>
        <end position="154"/>
    </location>
</feature>
<dbReference type="InterPro" id="IPR007055">
    <property type="entry name" value="BON_dom"/>
</dbReference>
<evidence type="ECO:0000256" key="2">
    <source>
        <dbReference type="SAM" id="SignalP"/>
    </source>
</evidence>
<evidence type="ECO:0000259" key="3">
    <source>
        <dbReference type="PROSITE" id="PS50914"/>
    </source>
</evidence>
<sequence>MKKLTSVIVSSLLLFGAVACGNNTAKTSDAAPDNPSTVPSESPGTQATQAAQKDAQSQTRRNQLNSDIRAREQRNNGFNDGGATNRSEDAIASEVRSKLEANIPNGHLTVKADKGGTVTVGGTVTNQQQLAKISPLAKQIKGVTKVVVDAKIGK</sequence>
<evidence type="ECO:0000313" key="4">
    <source>
        <dbReference type="EMBL" id="MDR9899205.1"/>
    </source>
</evidence>
<proteinExistence type="predicted"/>
<evidence type="ECO:0000256" key="1">
    <source>
        <dbReference type="SAM" id="MobiDB-lite"/>
    </source>
</evidence>
<feature type="compositionally biased region" description="Low complexity" evidence="1">
    <location>
        <begin position="45"/>
        <end position="59"/>
    </location>
</feature>
<dbReference type="RefSeq" id="WP_208340808.1">
    <property type="nucleotide sequence ID" value="NZ_CAWQFN010000736.1"/>
</dbReference>
<evidence type="ECO:0000313" key="5">
    <source>
        <dbReference type="Proteomes" id="UP000667802"/>
    </source>
</evidence>
<feature type="chain" id="PRO_5042950291" evidence="2">
    <location>
        <begin position="20"/>
        <end position="154"/>
    </location>
</feature>
<feature type="compositionally biased region" description="Polar residues" evidence="1">
    <location>
        <begin position="34"/>
        <end position="44"/>
    </location>
</feature>
<keyword evidence="5" id="KW-1185">Reference proteome</keyword>
<dbReference type="AlphaFoldDB" id="A0AAP5IGZ0"/>
<keyword evidence="2" id="KW-0732">Signal</keyword>
<reference evidence="5" key="1">
    <citation type="journal article" date="2021" name="Science">
        <title>Hunting the eagle killer: A cyanobacterial neurotoxin causes vacuolar myelinopathy.</title>
        <authorList>
            <person name="Breinlinger S."/>
            <person name="Phillips T.J."/>
            <person name="Haram B.N."/>
            <person name="Mares J."/>
            <person name="Martinez Yerena J.A."/>
            <person name="Hrouzek P."/>
            <person name="Sobotka R."/>
            <person name="Henderson W.M."/>
            <person name="Schmieder P."/>
            <person name="Williams S.M."/>
            <person name="Lauderdale J.D."/>
            <person name="Wilde H.D."/>
            <person name="Gerrin W."/>
            <person name="Kust A."/>
            <person name="Washington J.W."/>
            <person name="Wagner C."/>
            <person name="Geier B."/>
            <person name="Liebeke M."/>
            <person name="Enke H."/>
            <person name="Niedermeyer T.H.J."/>
            <person name="Wilde S.B."/>
        </authorList>
    </citation>
    <scope>NUCLEOTIDE SEQUENCE [LARGE SCALE GENOMIC DNA]</scope>
    <source>
        <strain evidence="5">Thurmond2011</strain>
    </source>
</reference>
<dbReference type="Pfam" id="PF04972">
    <property type="entry name" value="BON"/>
    <property type="match status" value="1"/>
</dbReference>
<name>A0AAP5IGZ0_9CYAN</name>
<feature type="region of interest" description="Disordered" evidence="1">
    <location>
        <begin position="24"/>
        <end position="88"/>
    </location>
</feature>
<dbReference type="EMBL" id="JAALHA020000023">
    <property type="protein sequence ID" value="MDR9899205.1"/>
    <property type="molecule type" value="Genomic_DNA"/>
</dbReference>
<dbReference type="PROSITE" id="PS51257">
    <property type="entry name" value="PROKAR_LIPOPROTEIN"/>
    <property type="match status" value="1"/>
</dbReference>
<feature type="signal peptide" evidence="2">
    <location>
        <begin position="1"/>
        <end position="19"/>
    </location>
</feature>
<organism evidence="4 5">
    <name type="scientific">Aetokthonos hydrillicola Thurmond2011</name>
    <dbReference type="NCBI Taxonomy" id="2712845"/>
    <lineage>
        <taxon>Bacteria</taxon>
        <taxon>Bacillati</taxon>
        <taxon>Cyanobacteriota</taxon>
        <taxon>Cyanophyceae</taxon>
        <taxon>Nostocales</taxon>
        <taxon>Hapalosiphonaceae</taxon>
        <taxon>Aetokthonos</taxon>
    </lineage>
</organism>
<protein>
    <submittedName>
        <fullName evidence="4">BON domain-containing protein</fullName>
    </submittedName>
</protein>
<feature type="compositionally biased region" description="Polar residues" evidence="1">
    <location>
        <begin position="75"/>
        <end position="85"/>
    </location>
</feature>
<accession>A0AAP5IGZ0</accession>
<dbReference type="Proteomes" id="UP000667802">
    <property type="component" value="Unassembled WGS sequence"/>
</dbReference>
<comment type="caution">
    <text evidence="4">The sequence shown here is derived from an EMBL/GenBank/DDBJ whole genome shotgun (WGS) entry which is preliminary data.</text>
</comment>